<comment type="caution">
    <text evidence="2">The sequence shown here is derived from an EMBL/GenBank/DDBJ whole genome shotgun (WGS) entry which is preliminary data.</text>
</comment>
<evidence type="ECO:0000259" key="1">
    <source>
        <dbReference type="SMART" id="SM00959"/>
    </source>
</evidence>
<dbReference type="SMART" id="SM00959">
    <property type="entry name" value="Rho_N"/>
    <property type="match status" value="1"/>
</dbReference>
<dbReference type="InterPro" id="IPR011112">
    <property type="entry name" value="Rho-like_N"/>
</dbReference>
<evidence type="ECO:0000313" key="2">
    <source>
        <dbReference type="EMBL" id="KXA93177.1"/>
    </source>
</evidence>
<accession>A0A133UG66</accession>
<dbReference type="SUPFAM" id="SSF68912">
    <property type="entry name" value="Rho N-terminal domain-like"/>
    <property type="match status" value="1"/>
</dbReference>
<protein>
    <recommendedName>
        <fullName evidence="1">Rho termination factor-like N-terminal domain-containing protein</fullName>
    </recommendedName>
</protein>
<dbReference type="EMBL" id="LHXN01000013">
    <property type="protein sequence ID" value="KXA93177.1"/>
    <property type="molecule type" value="Genomic_DNA"/>
</dbReference>
<dbReference type="InterPro" id="IPR036269">
    <property type="entry name" value="Rho_N_sf"/>
</dbReference>
<reference evidence="2 3" key="1">
    <citation type="journal article" date="2016" name="Sci. Rep.">
        <title>Metabolic traits of an uncultured archaeal lineage -MSBL1- from brine pools of the Red Sea.</title>
        <authorList>
            <person name="Mwirichia R."/>
            <person name="Alam I."/>
            <person name="Rashid M."/>
            <person name="Vinu M."/>
            <person name="Ba-Alawi W."/>
            <person name="Anthony Kamau A."/>
            <person name="Kamanda Ngugi D."/>
            <person name="Goker M."/>
            <person name="Klenk H.P."/>
            <person name="Bajic V."/>
            <person name="Stingl U."/>
        </authorList>
    </citation>
    <scope>NUCLEOTIDE SEQUENCE [LARGE SCALE GENOMIC DNA]</scope>
    <source>
        <strain evidence="2">SCGC-AAA259E17</strain>
    </source>
</reference>
<dbReference type="AlphaFoldDB" id="A0A133UG66"/>
<dbReference type="Proteomes" id="UP000070373">
    <property type="component" value="Unassembled WGS sequence"/>
</dbReference>
<dbReference type="Gene3D" id="1.10.720.10">
    <property type="match status" value="1"/>
</dbReference>
<gene>
    <name evidence="2" type="ORF">AKJ64_01240</name>
</gene>
<sequence>MEILEEVKERLETGKNQLLEERTVKELRQMAREKNLSGYSNLRKAELIDLISENCSKEEIRTRERAT</sequence>
<keyword evidence="3" id="KW-1185">Reference proteome</keyword>
<evidence type="ECO:0000313" key="3">
    <source>
        <dbReference type="Proteomes" id="UP000070373"/>
    </source>
</evidence>
<proteinExistence type="predicted"/>
<feature type="domain" description="Rho termination factor-like N-terminal" evidence="1">
    <location>
        <begin position="18"/>
        <end position="60"/>
    </location>
</feature>
<dbReference type="GO" id="GO:0006353">
    <property type="term" value="P:DNA-templated transcription termination"/>
    <property type="evidence" value="ECO:0007669"/>
    <property type="project" value="InterPro"/>
</dbReference>
<dbReference type="Pfam" id="PF07498">
    <property type="entry name" value="Rho_N"/>
    <property type="match status" value="1"/>
</dbReference>
<name>A0A133UG66_9EURY</name>
<organism evidence="2 3">
    <name type="scientific">candidate division MSBL1 archaeon SCGC-AAA259E17</name>
    <dbReference type="NCBI Taxonomy" id="1698263"/>
    <lineage>
        <taxon>Archaea</taxon>
        <taxon>Methanobacteriati</taxon>
        <taxon>Methanobacteriota</taxon>
        <taxon>candidate division MSBL1</taxon>
    </lineage>
</organism>